<feature type="chain" id="PRO_5012737654" evidence="1">
    <location>
        <begin position="21"/>
        <end position="72"/>
    </location>
</feature>
<gene>
    <name evidence="2" type="ORF">SAMN05421640_1139</name>
</gene>
<evidence type="ECO:0000256" key="1">
    <source>
        <dbReference type="SAM" id="SignalP"/>
    </source>
</evidence>
<accession>A0A239H673</accession>
<proteinExistence type="predicted"/>
<organism evidence="2 3">
    <name type="scientific">Ekhidna lutea</name>
    <dbReference type="NCBI Taxonomy" id="447679"/>
    <lineage>
        <taxon>Bacteria</taxon>
        <taxon>Pseudomonadati</taxon>
        <taxon>Bacteroidota</taxon>
        <taxon>Cytophagia</taxon>
        <taxon>Cytophagales</taxon>
        <taxon>Reichenbachiellaceae</taxon>
        <taxon>Ekhidna</taxon>
    </lineage>
</organism>
<dbReference type="AlphaFoldDB" id="A0A239H673"/>
<keyword evidence="3" id="KW-1185">Reference proteome</keyword>
<keyword evidence="1" id="KW-0732">Signal</keyword>
<dbReference type="Proteomes" id="UP000198393">
    <property type="component" value="Unassembled WGS sequence"/>
</dbReference>
<feature type="signal peptide" evidence="1">
    <location>
        <begin position="1"/>
        <end position="20"/>
    </location>
</feature>
<reference evidence="2 3" key="1">
    <citation type="submission" date="2017-06" db="EMBL/GenBank/DDBJ databases">
        <authorList>
            <person name="Kim H.J."/>
            <person name="Triplett B.A."/>
        </authorList>
    </citation>
    <scope>NUCLEOTIDE SEQUENCE [LARGE SCALE GENOMIC DNA]</scope>
    <source>
        <strain evidence="2 3">DSM 19307</strain>
    </source>
</reference>
<evidence type="ECO:0000313" key="3">
    <source>
        <dbReference type="Proteomes" id="UP000198393"/>
    </source>
</evidence>
<protein>
    <submittedName>
        <fullName evidence="2">Uncharacterized protein</fullName>
    </submittedName>
</protein>
<evidence type="ECO:0000313" key="2">
    <source>
        <dbReference type="EMBL" id="SNS76293.1"/>
    </source>
</evidence>
<sequence>MVLILSAIAVILALSHLNHTIMNTAIQNTQSFSSKKLKETLLELAESNLRSAESKDLISVRGIEKVKSRLSC</sequence>
<name>A0A239H673_EKHLU</name>
<dbReference type="EMBL" id="FZPD01000002">
    <property type="protein sequence ID" value="SNS76293.1"/>
    <property type="molecule type" value="Genomic_DNA"/>
</dbReference>